<evidence type="ECO:0000313" key="3">
    <source>
        <dbReference type="Proteomes" id="UP000193409"/>
    </source>
</evidence>
<dbReference type="Proteomes" id="UP000193409">
    <property type="component" value="Unassembled WGS sequence"/>
</dbReference>
<dbReference type="Gene3D" id="3.30.160.880">
    <property type="entry name" value="Cell division protein ZapA protomer, N-terminal domain"/>
    <property type="match status" value="1"/>
</dbReference>
<reference evidence="2 3" key="1">
    <citation type="submission" date="2017-03" db="EMBL/GenBank/DDBJ databases">
        <authorList>
            <person name="Afonso C.L."/>
            <person name="Miller P.J."/>
            <person name="Scott M.A."/>
            <person name="Spackman E."/>
            <person name="Goraichik I."/>
            <person name="Dimitrov K.M."/>
            <person name="Suarez D.L."/>
            <person name="Swayne D.E."/>
        </authorList>
    </citation>
    <scope>NUCLEOTIDE SEQUENCE [LARGE SCALE GENOMIC DNA]</scope>
    <source>
        <strain evidence="2 3">CECT 7680</strain>
    </source>
</reference>
<protein>
    <submittedName>
        <fullName evidence="2">Cell division protein ZapA</fullName>
    </submittedName>
</protein>
<keyword evidence="1" id="KW-0175">Coiled coil</keyword>
<keyword evidence="2" id="KW-0132">Cell division</keyword>
<evidence type="ECO:0000313" key="2">
    <source>
        <dbReference type="EMBL" id="SLN11213.1"/>
    </source>
</evidence>
<dbReference type="InterPro" id="IPR007838">
    <property type="entry name" value="Cell_div_ZapA-like"/>
</dbReference>
<organism evidence="2 3">
    <name type="scientific">Pseudoruegeria aquimaris</name>
    <dbReference type="NCBI Taxonomy" id="393663"/>
    <lineage>
        <taxon>Bacteria</taxon>
        <taxon>Pseudomonadati</taxon>
        <taxon>Pseudomonadota</taxon>
        <taxon>Alphaproteobacteria</taxon>
        <taxon>Rhodobacterales</taxon>
        <taxon>Roseobacteraceae</taxon>
        <taxon>Pseudoruegeria</taxon>
    </lineage>
</organism>
<proteinExistence type="predicted"/>
<accession>A0A1Y5R7W6</accession>
<gene>
    <name evidence="2" type="ORF">PSA7680_00113</name>
</gene>
<dbReference type="Pfam" id="PF05164">
    <property type="entry name" value="ZapA"/>
    <property type="match status" value="1"/>
</dbReference>
<dbReference type="EMBL" id="FWFQ01000001">
    <property type="protein sequence ID" value="SLN11213.1"/>
    <property type="molecule type" value="Genomic_DNA"/>
</dbReference>
<sequence length="140" mass="15212">MMPEIKISIGGRDFQVACQEGEEHYLRAAAALLGAEADTLVKQIGRLPEARMLLMAGLMLADKTAGLDERLKEAEQKIAAQEAKIAELEARRPEAEAEVREVKVEVPVEVPVIPPQLTETLAEIAARAEGLAERLETAQS</sequence>
<keyword evidence="3" id="KW-1185">Reference proteome</keyword>
<feature type="coiled-coil region" evidence="1">
    <location>
        <begin position="64"/>
        <end position="105"/>
    </location>
</feature>
<dbReference type="InterPro" id="IPR036192">
    <property type="entry name" value="Cell_div_ZapA-like_sf"/>
</dbReference>
<name>A0A1Y5R7W6_9RHOB</name>
<keyword evidence="2" id="KW-0131">Cell cycle</keyword>
<dbReference type="GO" id="GO:0051301">
    <property type="term" value="P:cell division"/>
    <property type="evidence" value="ECO:0007669"/>
    <property type="project" value="UniProtKB-KW"/>
</dbReference>
<dbReference type="AlphaFoldDB" id="A0A1Y5R7W6"/>
<dbReference type="SUPFAM" id="SSF102829">
    <property type="entry name" value="Cell division protein ZapA-like"/>
    <property type="match status" value="1"/>
</dbReference>
<dbReference type="InterPro" id="IPR042233">
    <property type="entry name" value="Cell_div_ZapA_N"/>
</dbReference>
<evidence type="ECO:0000256" key="1">
    <source>
        <dbReference type="SAM" id="Coils"/>
    </source>
</evidence>